<dbReference type="CDD" id="cd16914">
    <property type="entry name" value="EcfT"/>
    <property type="match status" value="1"/>
</dbReference>
<evidence type="ECO:0000256" key="5">
    <source>
        <dbReference type="SAM" id="Phobius"/>
    </source>
</evidence>
<name>A0A9D6V3T9_9BACT</name>
<feature type="transmembrane region" description="Helical" evidence="5">
    <location>
        <begin position="111"/>
        <end position="130"/>
    </location>
</feature>
<comment type="caution">
    <text evidence="6">The sequence shown here is derived from an EMBL/GenBank/DDBJ whole genome shotgun (WGS) entry which is preliminary data.</text>
</comment>
<evidence type="ECO:0000256" key="1">
    <source>
        <dbReference type="ARBA" id="ARBA00004141"/>
    </source>
</evidence>
<sequence length="266" mass="29109">MIQDIFIGAYIPGDSALHRLDPRTKLAGMVIILGTVFLLKSPLNQGIACVATAAIAVLTAAGVRIWFWSLKRFVWMLVFATAANVLFVREGTAMTAGTLSLPFTDEGLRKGFFFTLQLAEAIVLSMCLTFTTSPIQITRACRRLSRPLRRFLPVEEIGLVLLLAMRFVPLLQQELRYIVDAQKSRGVEFGRGGPAIRAANLAAVLVPAVSNTLRRADILAEAMAARGFQPGQSRSEYEPLQFRSLDGKAGALVVLYLVIQSVVIMI</sequence>
<protein>
    <submittedName>
        <fullName evidence="6">Energy-coupling factor transporter transmembrane protein EcfT</fullName>
    </submittedName>
</protein>
<keyword evidence="2 5" id="KW-0812">Transmembrane</keyword>
<dbReference type="EMBL" id="JACRDE010000305">
    <property type="protein sequence ID" value="MBI5250105.1"/>
    <property type="molecule type" value="Genomic_DNA"/>
</dbReference>
<evidence type="ECO:0000313" key="7">
    <source>
        <dbReference type="Proteomes" id="UP000807825"/>
    </source>
</evidence>
<gene>
    <name evidence="6" type="ORF">HY912_11485</name>
</gene>
<evidence type="ECO:0000256" key="3">
    <source>
        <dbReference type="ARBA" id="ARBA00022989"/>
    </source>
</evidence>
<dbReference type="AlphaFoldDB" id="A0A9D6V3T9"/>
<dbReference type="PANTHER" id="PTHR33514">
    <property type="entry name" value="PROTEIN ABCI12, CHLOROPLASTIC"/>
    <property type="match status" value="1"/>
</dbReference>
<keyword evidence="3 5" id="KW-1133">Transmembrane helix</keyword>
<accession>A0A9D6V3T9</accession>
<proteinExistence type="predicted"/>
<dbReference type="Proteomes" id="UP000807825">
    <property type="component" value="Unassembled WGS sequence"/>
</dbReference>
<dbReference type="GO" id="GO:0005886">
    <property type="term" value="C:plasma membrane"/>
    <property type="evidence" value="ECO:0007669"/>
    <property type="project" value="TreeGrafter"/>
</dbReference>
<dbReference type="PANTHER" id="PTHR33514:SF13">
    <property type="entry name" value="PROTEIN ABCI12, CHLOROPLASTIC"/>
    <property type="match status" value="1"/>
</dbReference>
<dbReference type="Pfam" id="PF02361">
    <property type="entry name" value="CbiQ"/>
    <property type="match status" value="1"/>
</dbReference>
<keyword evidence="4 5" id="KW-0472">Membrane</keyword>
<reference evidence="6" key="1">
    <citation type="submission" date="2020-07" db="EMBL/GenBank/DDBJ databases">
        <title>Huge and variable diversity of episymbiotic CPR bacteria and DPANN archaea in groundwater ecosystems.</title>
        <authorList>
            <person name="He C.Y."/>
            <person name="Keren R."/>
            <person name="Whittaker M."/>
            <person name="Farag I.F."/>
            <person name="Doudna J."/>
            <person name="Cate J.H.D."/>
            <person name="Banfield J.F."/>
        </authorList>
    </citation>
    <scope>NUCLEOTIDE SEQUENCE</scope>
    <source>
        <strain evidence="6">NC_groundwater_1664_Pr3_B-0.1um_52_9</strain>
    </source>
</reference>
<evidence type="ECO:0000256" key="4">
    <source>
        <dbReference type="ARBA" id="ARBA00023136"/>
    </source>
</evidence>
<evidence type="ECO:0000256" key="2">
    <source>
        <dbReference type="ARBA" id="ARBA00022692"/>
    </source>
</evidence>
<comment type="subcellular location">
    <subcellularLocation>
        <location evidence="1">Membrane</location>
        <topology evidence="1">Multi-pass membrane protein</topology>
    </subcellularLocation>
</comment>
<evidence type="ECO:0000313" key="6">
    <source>
        <dbReference type="EMBL" id="MBI5250105.1"/>
    </source>
</evidence>
<feature type="transmembrane region" description="Helical" evidence="5">
    <location>
        <begin position="45"/>
        <end position="66"/>
    </location>
</feature>
<feature type="transmembrane region" description="Helical" evidence="5">
    <location>
        <begin position="73"/>
        <end position="91"/>
    </location>
</feature>
<dbReference type="InterPro" id="IPR003339">
    <property type="entry name" value="ABC/ECF_trnsptr_transmembrane"/>
</dbReference>
<organism evidence="6 7">
    <name type="scientific">Desulfomonile tiedjei</name>
    <dbReference type="NCBI Taxonomy" id="2358"/>
    <lineage>
        <taxon>Bacteria</taxon>
        <taxon>Pseudomonadati</taxon>
        <taxon>Thermodesulfobacteriota</taxon>
        <taxon>Desulfomonilia</taxon>
        <taxon>Desulfomonilales</taxon>
        <taxon>Desulfomonilaceae</taxon>
        <taxon>Desulfomonile</taxon>
    </lineage>
</organism>